<dbReference type="PANTHER" id="PTHR38699">
    <property type="entry name" value="CHROMOSOME 1, WHOLE GENOME SHOTGUN SEQUENCE"/>
    <property type="match status" value="1"/>
</dbReference>
<name>A0A194SDC0_RHOGW</name>
<keyword evidence="3" id="KW-1185">Reference proteome</keyword>
<reference evidence="2 3" key="1">
    <citation type="journal article" date="2015" name="Front. Microbiol.">
        <title>Genome sequence of the plant growth promoting endophytic yeast Rhodotorula graminis WP1.</title>
        <authorList>
            <person name="Firrincieli A."/>
            <person name="Otillar R."/>
            <person name="Salamov A."/>
            <person name="Schmutz J."/>
            <person name="Khan Z."/>
            <person name="Redman R.S."/>
            <person name="Fleck N.D."/>
            <person name="Lindquist E."/>
            <person name="Grigoriev I.V."/>
            <person name="Doty S.L."/>
        </authorList>
    </citation>
    <scope>NUCLEOTIDE SEQUENCE [LARGE SCALE GENOMIC DNA]</scope>
    <source>
        <strain evidence="2 3">WP1</strain>
    </source>
</reference>
<protein>
    <submittedName>
        <fullName evidence="2">Uncharacterized protein</fullName>
    </submittedName>
</protein>
<dbReference type="AlphaFoldDB" id="A0A194SDC0"/>
<feature type="region of interest" description="Disordered" evidence="1">
    <location>
        <begin position="1"/>
        <end position="86"/>
    </location>
</feature>
<organism evidence="2 3">
    <name type="scientific">Rhodotorula graminis (strain WP1)</name>
    <dbReference type="NCBI Taxonomy" id="578459"/>
    <lineage>
        <taxon>Eukaryota</taxon>
        <taxon>Fungi</taxon>
        <taxon>Dikarya</taxon>
        <taxon>Basidiomycota</taxon>
        <taxon>Pucciniomycotina</taxon>
        <taxon>Microbotryomycetes</taxon>
        <taxon>Sporidiobolales</taxon>
        <taxon>Sporidiobolaceae</taxon>
        <taxon>Rhodotorula</taxon>
    </lineage>
</organism>
<dbReference type="OMA" id="HKIAITH"/>
<dbReference type="RefSeq" id="XP_018274489.1">
    <property type="nucleotide sequence ID" value="XM_018413804.1"/>
</dbReference>
<dbReference type="Pfam" id="PF08589">
    <property type="entry name" value="ATG43"/>
    <property type="match status" value="1"/>
</dbReference>
<dbReference type="PANTHER" id="PTHR38699:SF1">
    <property type="entry name" value="MITOPHAGY RECEPTOR ATG43"/>
    <property type="match status" value="1"/>
</dbReference>
<accession>A0A194SDC0</accession>
<dbReference type="STRING" id="578459.A0A194SDC0"/>
<dbReference type="Proteomes" id="UP000053890">
    <property type="component" value="Unassembled WGS sequence"/>
</dbReference>
<sequence length="222" mass="23950">MTSLDPTHVPGLERDGNPRTGQAVYDSVSPLHSLSHHLAHQDRSSSSTSRRTPPRPRPTDKDDDSDSDDDCDSDDGVLDKVPIPPIPDLRFEQGVLASIRPFLHRADADAATDEGDATDEKKGKLRAAEMGAIASANLTAEGGPKGESPSDIFMAPLRVQWSQVSYVLVRDQVVFPLLQGILWGVAGFYLSSVWDWNKARLAAKSSGTARPSLLRSVGLGAR</sequence>
<evidence type="ECO:0000313" key="3">
    <source>
        <dbReference type="Proteomes" id="UP000053890"/>
    </source>
</evidence>
<gene>
    <name evidence="2" type="ORF">RHOBADRAFT_40986</name>
</gene>
<dbReference type="GeneID" id="28974253"/>
<feature type="compositionally biased region" description="Acidic residues" evidence="1">
    <location>
        <begin position="61"/>
        <end position="76"/>
    </location>
</feature>
<proteinExistence type="predicted"/>
<dbReference type="GO" id="GO:0000423">
    <property type="term" value="P:mitophagy"/>
    <property type="evidence" value="ECO:0007669"/>
    <property type="project" value="InterPro"/>
</dbReference>
<dbReference type="OrthoDB" id="2430343at2759"/>
<dbReference type="EMBL" id="KQ474073">
    <property type="protein sequence ID" value="KPV78440.1"/>
    <property type="molecule type" value="Genomic_DNA"/>
</dbReference>
<evidence type="ECO:0000256" key="1">
    <source>
        <dbReference type="SAM" id="MobiDB-lite"/>
    </source>
</evidence>
<evidence type="ECO:0000313" key="2">
    <source>
        <dbReference type="EMBL" id="KPV78440.1"/>
    </source>
</evidence>
<dbReference type="InterPro" id="IPR013898">
    <property type="entry name" value="Atg43"/>
</dbReference>
<dbReference type="GO" id="GO:0140580">
    <property type="term" value="F:mitochondrion autophagosome adaptor activity"/>
    <property type="evidence" value="ECO:0007669"/>
    <property type="project" value="InterPro"/>
</dbReference>